<dbReference type="STRING" id="1563681.BFP71_10405"/>
<name>A0A1E5SLE5_9BACT</name>
<sequence length="152" mass="16695">MRKLLVIAVILFGFSGLQQVKGQEIGVRFGNGLVSDVAFDAVFSFGQFSRIHSNVAFGNDQVGVSALLDFIYRPLGEEGFSWYTGAGPYVALGGDFQLGAAGEIGLEYQFGQVPLSLSLDWRPAFRLVDDTDFSVDGFGFNLRYVFKSKERD</sequence>
<keyword evidence="2" id="KW-1185">Reference proteome</keyword>
<protein>
    <submittedName>
        <fullName evidence="1">Outer membrane insertion C-signal</fullName>
    </submittedName>
</protein>
<proteinExistence type="predicted"/>
<gene>
    <name evidence="1" type="ORF">BFP71_10405</name>
</gene>
<dbReference type="Proteomes" id="UP000095552">
    <property type="component" value="Unassembled WGS sequence"/>
</dbReference>
<comment type="caution">
    <text evidence="1">The sequence shown here is derived from an EMBL/GenBank/DDBJ whole genome shotgun (WGS) entry which is preliminary data.</text>
</comment>
<reference evidence="1 2" key="1">
    <citation type="submission" date="2016-08" db="EMBL/GenBank/DDBJ databases">
        <title>Draft genome of Fabibacter sp. strain SK-8.</title>
        <authorList>
            <person name="Wong S.-K."/>
            <person name="Hamasaki K."/>
            <person name="Yoshizawa S."/>
        </authorList>
    </citation>
    <scope>NUCLEOTIDE SEQUENCE [LARGE SCALE GENOMIC DNA]</scope>
    <source>
        <strain evidence="1 2">SK-8</strain>
    </source>
</reference>
<evidence type="ECO:0000313" key="1">
    <source>
        <dbReference type="EMBL" id="OEJ99947.1"/>
    </source>
</evidence>
<accession>A0A1E5SLE5</accession>
<evidence type="ECO:0000313" key="2">
    <source>
        <dbReference type="Proteomes" id="UP000095552"/>
    </source>
</evidence>
<dbReference type="EMBL" id="MDGQ01000005">
    <property type="protein sequence ID" value="OEJ99947.1"/>
    <property type="molecule type" value="Genomic_DNA"/>
</dbReference>
<dbReference type="OrthoDB" id="978645at2"/>
<dbReference type="RefSeq" id="WP_069835410.1">
    <property type="nucleotide sequence ID" value="NZ_MDGQ01000005.1"/>
</dbReference>
<organism evidence="1 2">
    <name type="scientific">Roseivirga misakiensis</name>
    <dbReference type="NCBI Taxonomy" id="1563681"/>
    <lineage>
        <taxon>Bacteria</taxon>
        <taxon>Pseudomonadati</taxon>
        <taxon>Bacteroidota</taxon>
        <taxon>Cytophagia</taxon>
        <taxon>Cytophagales</taxon>
        <taxon>Roseivirgaceae</taxon>
        <taxon>Roseivirga</taxon>
    </lineage>
</organism>
<dbReference type="AlphaFoldDB" id="A0A1E5SLE5"/>